<dbReference type="AlphaFoldDB" id="A0AAW1HVF8"/>
<dbReference type="Proteomes" id="UP001458880">
    <property type="component" value="Unassembled WGS sequence"/>
</dbReference>
<protein>
    <submittedName>
        <fullName evidence="3">Helix-turn-helix protein</fullName>
    </submittedName>
</protein>
<organism evidence="3 4">
    <name type="scientific">Popillia japonica</name>
    <name type="common">Japanese beetle</name>
    <dbReference type="NCBI Taxonomy" id="7064"/>
    <lineage>
        <taxon>Eukaryota</taxon>
        <taxon>Metazoa</taxon>
        <taxon>Ecdysozoa</taxon>
        <taxon>Arthropoda</taxon>
        <taxon>Hexapoda</taxon>
        <taxon>Insecta</taxon>
        <taxon>Pterygota</taxon>
        <taxon>Neoptera</taxon>
        <taxon>Endopterygota</taxon>
        <taxon>Coleoptera</taxon>
        <taxon>Polyphaga</taxon>
        <taxon>Scarabaeiformia</taxon>
        <taxon>Scarabaeidae</taxon>
        <taxon>Rutelinae</taxon>
        <taxon>Popillia</taxon>
    </lineage>
</organism>
<evidence type="ECO:0000313" key="4">
    <source>
        <dbReference type="Proteomes" id="UP001458880"/>
    </source>
</evidence>
<dbReference type="GO" id="GO:0003677">
    <property type="term" value="F:DNA binding"/>
    <property type="evidence" value="ECO:0007669"/>
    <property type="project" value="InterPro"/>
</dbReference>
<proteinExistence type="predicted"/>
<evidence type="ECO:0000259" key="2">
    <source>
        <dbReference type="PROSITE" id="PS50943"/>
    </source>
</evidence>
<sequence>MYENYRKLRDSRGYKDADVSRGTGIGKSTFSDWKSGRSEPGPAKMVKIANFLGVSTEYLVTGDMPEESPPLTKRDERDIQKHLSMFRDQLIEQEGLMFDGKPVTQEDVESILDAMQIGMELVKKRNKEKYTPKKYRN</sequence>
<dbReference type="PROSITE" id="PS50943">
    <property type="entry name" value="HTH_CROC1"/>
    <property type="match status" value="1"/>
</dbReference>
<comment type="caution">
    <text evidence="3">The sequence shown here is derived from an EMBL/GenBank/DDBJ whole genome shotgun (WGS) entry which is preliminary data.</text>
</comment>
<reference evidence="3 4" key="1">
    <citation type="journal article" date="2024" name="BMC Genomics">
        <title>De novo assembly and annotation of Popillia japonica's genome with initial clues to its potential as an invasive pest.</title>
        <authorList>
            <person name="Cucini C."/>
            <person name="Boschi S."/>
            <person name="Funari R."/>
            <person name="Cardaioli E."/>
            <person name="Iannotti N."/>
            <person name="Marturano G."/>
            <person name="Paoli F."/>
            <person name="Bruttini M."/>
            <person name="Carapelli A."/>
            <person name="Frati F."/>
            <person name="Nardi F."/>
        </authorList>
    </citation>
    <scope>NUCLEOTIDE SEQUENCE [LARGE SCALE GENOMIC DNA]</scope>
    <source>
        <strain evidence="3">DMR45628</strain>
    </source>
</reference>
<dbReference type="InterPro" id="IPR001387">
    <property type="entry name" value="Cro/C1-type_HTH"/>
</dbReference>
<dbReference type="Gene3D" id="1.10.260.40">
    <property type="entry name" value="lambda repressor-like DNA-binding domains"/>
    <property type="match status" value="1"/>
</dbReference>
<feature type="region of interest" description="Disordered" evidence="1">
    <location>
        <begin position="1"/>
        <end position="40"/>
    </location>
</feature>
<feature type="compositionally biased region" description="Basic and acidic residues" evidence="1">
    <location>
        <begin position="1"/>
        <end position="19"/>
    </location>
</feature>
<feature type="domain" description="HTH cro/C1-type" evidence="2">
    <location>
        <begin position="6"/>
        <end position="59"/>
    </location>
</feature>
<keyword evidence="4" id="KW-1185">Reference proteome</keyword>
<dbReference type="InterPro" id="IPR010982">
    <property type="entry name" value="Lambda_DNA-bd_dom_sf"/>
</dbReference>
<gene>
    <name evidence="3" type="ORF">QE152_g38962</name>
</gene>
<dbReference type="SUPFAM" id="SSF47413">
    <property type="entry name" value="lambda repressor-like DNA-binding domains"/>
    <property type="match status" value="1"/>
</dbReference>
<dbReference type="EMBL" id="JASPKY010000881">
    <property type="protein sequence ID" value="KAK9680677.1"/>
    <property type="molecule type" value="Genomic_DNA"/>
</dbReference>
<dbReference type="CDD" id="cd00093">
    <property type="entry name" value="HTH_XRE"/>
    <property type="match status" value="1"/>
</dbReference>
<name>A0AAW1HVF8_POPJA</name>
<evidence type="ECO:0000256" key="1">
    <source>
        <dbReference type="SAM" id="MobiDB-lite"/>
    </source>
</evidence>
<dbReference type="GO" id="GO:0006357">
    <property type="term" value="P:regulation of transcription by RNA polymerase II"/>
    <property type="evidence" value="ECO:0007669"/>
    <property type="project" value="UniProtKB-ARBA"/>
</dbReference>
<dbReference type="SMART" id="SM00530">
    <property type="entry name" value="HTH_XRE"/>
    <property type="match status" value="1"/>
</dbReference>
<accession>A0AAW1HVF8</accession>
<dbReference type="Pfam" id="PF01381">
    <property type="entry name" value="HTH_3"/>
    <property type="match status" value="1"/>
</dbReference>
<evidence type="ECO:0000313" key="3">
    <source>
        <dbReference type="EMBL" id="KAK9680677.1"/>
    </source>
</evidence>